<feature type="region of interest" description="Disordered" evidence="1">
    <location>
        <begin position="1"/>
        <end position="20"/>
    </location>
</feature>
<organism evidence="2">
    <name type="scientific">Anguilla anguilla</name>
    <name type="common">European freshwater eel</name>
    <name type="synonym">Muraena anguilla</name>
    <dbReference type="NCBI Taxonomy" id="7936"/>
    <lineage>
        <taxon>Eukaryota</taxon>
        <taxon>Metazoa</taxon>
        <taxon>Chordata</taxon>
        <taxon>Craniata</taxon>
        <taxon>Vertebrata</taxon>
        <taxon>Euteleostomi</taxon>
        <taxon>Actinopterygii</taxon>
        <taxon>Neopterygii</taxon>
        <taxon>Teleostei</taxon>
        <taxon>Anguilliformes</taxon>
        <taxon>Anguillidae</taxon>
        <taxon>Anguilla</taxon>
    </lineage>
</organism>
<reference evidence="2" key="1">
    <citation type="submission" date="2014-11" db="EMBL/GenBank/DDBJ databases">
        <authorList>
            <person name="Amaro Gonzalez C."/>
        </authorList>
    </citation>
    <scope>NUCLEOTIDE SEQUENCE</scope>
</reference>
<proteinExistence type="predicted"/>
<feature type="compositionally biased region" description="Polar residues" evidence="1">
    <location>
        <begin position="1"/>
        <end position="15"/>
    </location>
</feature>
<sequence length="43" mass="4783">MKDATLSESTETPKLSKSRFDIEPCLSENVSNVLTERTGEKNP</sequence>
<reference evidence="2" key="2">
    <citation type="journal article" date="2015" name="Fish Shellfish Immunol.">
        <title>Early steps in the European eel (Anguilla anguilla)-Vibrio vulnificus interaction in the gills: Role of the RtxA13 toxin.</title>
        <authorList>
            <person name="Callol A."/>
            <person name="Pajuelo D."/>
            <person name="Ebbesson L."/>
            <person name="Teles M."/>
            <person name="MacKenzie S."/>
            <person name="Amaro C."/>
        </authorList>
    </citation>
    <scope>NUCLEOTIDE SEQUENCE</scope>
</reference>
<dbReference type="EMBL" id="GBXM01029212">
    <property type="protein sequence ID" value="JAH79365.1"/>
    <property type="molecule type" value="Transcribed_RNA"/>
</dbReference>
<accession>A0A0E9VPT2</accession>
<evidence type="ECO:0000313" key="2">
    <source>
        <dbReference type="EMBL" id="JAH79365.1"/>
    </source>
</evidence>
<dbReference type="AlphaFoldDB" id="A0A0E9VPT2"/>
<evidence type="ECO:0000256" key="1">
    <source>
        <dbReference type="SAM" id="MobiDB-lite"/>
    </source>
</evidence>
<name>A0A0E9VPT2_ANGAN</name>
<protein>
    <submittedName>
        <fullName evidence="2">Uncharacterized protein</fullName>
    </submittedName>
</protein>